<accession>A0A2T6ZYI4</accession>
<evidence type="ECO:0000256" key="4">
    <source>
        <dbReference type="ARBA" id="ARBA00023136"/>
    </source>
</evidence>
<evidence type="ECO:0000256" key="1">
    <source>
        <dbReference type="ARBA" id="ARBA00004141"/>
    </source>
</evidence>
<feature type="region of interest" description="Disordered" evidence="5">
    <location>
        <begin position="1"/>
        <end position="38"/>
    </location>
</feature>
<dbReference type="OrthoDB" id="5396681at2759"/>
<evidence type="ECO:0000256" key="5">
    <source>
        <dbReference type="SAM" id="MobiDB-lite"/>
    </source>
</evidence>
<comment type="subcellular location">
    <subcellularLocation>
        <location evidence="1">Membrane</location>
        <topology evidence="1">Multi-pass membrane protein</topology>
    </subcellularLocation>
</comment>
<dbReference type="EMBL" id="NESQ01000062">
    <property type="protein sequence ID" value="PUU80530.1"/>
    <property type="molecule type" value="Genomic_DNA"/>
</dbReference>
<proteinExistence type="predicted"/>
<dbReference type="InterPro" id="IPR045863">
    <property type="entry name" value="CorA_TM1_TM2"/>
</dbReference>
<dbReference type="InterPro" id="IPR058257">
    <property type="entry name" value="CorA-like_dom"/>
</dbReference>
<evidence type="ECO:0000256" key="6">
    <source>
        <dbReference type="SAM" id="Phobius"/>
    </source>
</evidence>
<reference evidence="8 9" key="1">
    <citation type="submission" date="2017-04" db="EMBL/GenBank/DDBJ databases">
        <title>Draft genome sequence of Tuber borchii Vittad., a whitish edible truffle.</title>
        <authorList>
            <consortium name="DOE Joint Genome Institute"/>
            <person name="Murat C."/>
            <person name="Kuo A."/>
            <person name="Barry K.W."/>
            <person name="Clum A."/>
            <person name="Dockter R.B."/>
            <person name="Fauchery L."/>
            <person name="Iotti M."/>
            <person name="Kohler A."/>
            <person name="Labutti K."/>
            <person name="Lindquist E.A."/>
            <person name="Lipzen A."/>
            <person name="Ohm R.A."/>
            <person name="Wang M."/>
            <person name="Grigoriev I.V."/>
            <person name="Zambonelli A."/>
            <person name="Martin F.M."/>
        </authorList>
    </citation>
    <scope>NUCLEOTIDE SEQUENCE [LARGE SCALE GENOMIC DNA]</scope>
    <source>
        <strain evidence="8 9">Tbo3840</strain>
    </source>
</reference>
<feature type="transmembrane region" description="Helical" evidence="6">
    <location>
        <begin position="508"/>
        <end position="529"/>
    </location>
</feature>
<comment type="caution">
    <text evidence="8">The sequence shown here is derived from an EMBL/GenBank/DDBJ whole genome shotgun (WGS) entry which is preliminary data.</text>
</comment>
<dbReference type="Pfam" id="PF26616">
    <property type="entry name" value="CorA-like"/>
    <property type="match status" value="1"/>
</dbReference>
<keyword evidence="2 6" id="KW-0812">Transmembrane</keyword>
<sequence>MPTTSSDGNIHPQSTQAQPGPSIANQDTKPIKAQASPFQGWETYPRTVTGYDTLGRNGRVLSKSLSSDSERLFRGSADASIEILDVLETPDANLPLIQRKANSTTFENMLMDDRRFRFRCFHKTGKLTPSSTITPGNSWAKLPITEEMLRKLLTFYNVSPDFLRVIHFFGRRTRERISSSVAFRCIFKAKEADPTAYVSEICIRMAHVEKHGRVDPDMPNDDPWSVRQIGSYQRFDYEDSSSVCIHISPPKDVKSRLIEALGKGRFSKGSEHLSPMSLHLAFVTTAIQNWQSYVEYLESELIRHRECVLLTDEDWKASREDGDIRAGYSDFRKLQRYFRDKLLNTLSIFDLNMDVIQGLQTHKEELRSLRLLSDAAWSDASDILEYNACVLRELRRDTETILERTGSAAQLIQALFEIRNDTLIRSYTLATSKLVEMAQYTQRDSQLMVDFAERTKRDSGTMRVATILATIFLPGTFLGTIFGMDFFHSDIVMEHGKKRFAFSVAPQLWIFGVGVVVLTTVTVASFWLWERGLRRKDEDKVQQRRESWKMV</sequence>
<keyword evidence="3 6" id="KW-1133">Transmembrane helix</keyword>
<evidence type="ECO:0000259" key="7">
    <source>
        <dbReference type="Pfam" id="PF26616"/>
    </source>
</evidence>
<dbReference type="AlphaFoldDB" id="A0A2T6ZYI4"/>
<organism evidence="8 9">
    <name type="scientific">Tuber borchii</name>
    <name type="common">White truffle</name>
    <dbReference type="NCBI Taxonomy" id="42251"/>
    <lineage>
        <taxon>Eukaryota</taxon>
        <taxon>Fungi</taxon>
        <taxon>Dikarya</taxon>
        <taxon>Ascomycota</taxon>
        <taxon>Pezizomycotina</taxon>
        <taxon>Pezizomycetes</taxon>
        <taxon>Pezizales</taxon>
        <taxon>Tuberaceae</taxon>
        <taxon>Tuber</taxon>
    </lineage>
</organism>
<dbReference type="Proteomes" id="UP000244722">
    <property type="component" value="Unassembled WGS sequence"/>
</dbReference>
<evidence type="ECO:0000256" key="3">
    <source>
        <dbReference type="ARBA" id="ARBA00022989"/>
    </source>
</evidence>
<keyword evidence="9" id="KW-1185">Reference proteome</keyword>
<feature type="domain" description="CorA-like transporter" evidence="7">
    <location>
        <begin position="39"/>
        <end position="302"/>
    </location>
</feature>
<feature type="compositionally biased region" description="Polar residues" evidence="5">
    <location>
        <begin position="1"/>
        <end position="28"/>
    </location>
</feature>
<dbReference type="SUPFAM" id="SSF144083">
    <property type="entry name" value="Magnesium transport protein CorA, transmembrane region"/>
    <property type="match status" value="1"/>
</dbReference>
<name>A0A2T6ZYI4_TUBBO</name>
<feature type="transmembrane region" description="Helical" evidence="6">
    <location>
        <begin position="464"/>
        <end position="488"/>
    </location>
</feature>
<keyword evidence="4 6" id="KW-0472">Membrane</keyword>
<gene>
    <name evidence="8" type="ORF">B9Z19DRAFT_1021271</name>
</gene>
<evidence type="ECO:0000313" key="9">
    <source>
        <dbReference type="Proteomes" id="UP000244722"/>
    </source>
</evidence>
<evidence type="ECO:0000313" key="8">
    <source>
        <dbReference type="EMBL" id="PUU80530.1"/>
    </source>
</evidence>
<dbReference type="GO" id="GO:0016020">
    <property type="term" value="C:membrane"/>
    <property type="evidence" value="ECO:0007669"/>
    <property type="project" value="UniProtKB-SubCell"/>
</dbReference>
<dbReference type="Gene3D" id="1.20.58.340">
    <property type="entry name" value="Magnesium transport protein CorA, transmembrane region"/>
    <property type="match status" value="1"/>
</dbReference>
<evidence type="ECO:0000256" key="2">
    <source>
        <dbReference type="ARBA" id="ARBA00022692"/>
    </source>
</evidence>
<protein>
    <recommendedName>
        <fullName evidence="7">CorA-like transporter domain-containing protein</fullName>
    </recommendedName>
</protein>